<evidence type="ECO:0000313" key="3">
    <source>
        <dbReference type="EMBL" id="KAJ7312670.1"/>
    </source>
</evidence>
<dbReference type="InterPro" id="IPR036908">
    <property type="entry name" value="RlpA-like_sf"/>
</dbReference>
<organism evidence="3 4">
    <name type="scientific">Mycena albidolilacea</name>
    <dbReference type="NCBI Taxonomy" id="1033008"/>
    <lineage>
        <taxon>Eukaryota</taxon>
        <taxon>Fungi</taxon>
        <taxon>Dikarya</taxon>
        <taxon>Basidiomycota</taxon>
        <taxon>Agaricomycotina</taxon>
        <taxon>Agaricomycetes</taxon>
        <taxon>Agaricomycetidae</taxon>
        <taxon>Agaricales</taxon>
        <taxon>Marasmiineae</taxon>
        <taxon>Mycenaceae</taxon>
        <taxon>Mycena</taxon>
    </lineage>
</organism>
<keyword evidence="4" id="KW-1185">Reference proteome</keyword>
<comment type="caution">
    <text evidence="3">The sequence shown here is derived from an EMBL/GenBank/DDBJ whole genome shotgun (WGS) entry which is preliminary data.</text>
</comment>
<dbReference type="EMBL" id="JARIHO010000070">
    <property type="protein sequence ID" value="KAJ7312670.1"/>
    <property type="molecule type" value="Genomic_DNA"/>
</dbReference>
<dbReference type="CDD" id="cd22191">
    <property type="entry name" value="DPBB_RlpA_EXP_N-like"/>
    <property type="match status" value="1"/>
</dbReference>
<dbReference type="SUPFAM" id="SSF50685">
    <property type="entry name" value="Barwin-like endoglucanases"/>
    <property type="match status" value="1"/>
</dbReference>
<protein>
    <submittedName>
        <fullName evidence="3">Uncharacterized protein</fullName>
    </submittedName>
</protein>
<dbReference type="AlphaFoldDB" id="A0AAD6Z9S3"/>
<dbReference type="Proteomes" id="UP001218218">
    <property type="component" value="Unassembled WGS sequence"/>
</dbReference>
<feature type="compositionally biased region" description="Low complexity" evidence="1">
    <location>
        <begin position="169"/>
        <end position="178"/>
    </location>
</feature>
<accession>A0AAD6Z9S3</accession>
<evidence type="ECO:0000256" key="2">
    <source>
        <dbReference type="SAM" id="SignalP"/>
    </source>
</evidence>
<sequence length="185" mass="19723">MVAIDMSRMLQFAAVVLLSASVAEEHEGSAFRIQPGNGACLVPYHDDDIVAAVPAQFFAEYNAEHGTPQNQLPICNKYVVVTNEANGHTVTARIVDDFDDSKPTSHIIGFPSAPMGKLGNGNVVDFIEKLHKPLLRVREEDRPFAALPSLAALGGSPKPGRSGRHAKASFTLSTLSLSPPLPPAT</sequence>
<name>A0AAD6Z9S3_9AGAR</name>
<feature type="region of interest" description="Disordered" evidence="1">
    <location>
        <begin position="149"/>
        <end position="185"/>
    </location>
</feature>
<dbReference type="Gene3D" id="2.40.40.10">
    <property type="entry name" value="RlpA-like domain"/>
    <property type="match status" value="1"/>
</dbReference>
<keyword evidence="2" id="KW-0732">Signal</keyword>
<feature type="chain" id="PRO_5042112195" evidence="2">
    <location>
        <begin position="24"/>
        <end position="185"/>
    </location>
</feature>
<proteinExistence type="predicted"/>
<gene>
    <name evidence="3" type="ORF">DFH08DRAFT_973205</name>
</gene>
<evidence type="ECO:0000313" key="4">
    <source>
        <dbReference type="Proteomes" id="UP001218218"/>
    </source>
</evidence>
<reference evidence="3" key="1">
    <citation type="submission" date="2023-03" db="EMBL/GenBank/DDBJ databases">
        <title>Massive genome expansion in bonnet fungi (Mycena s.s.) driven by repeated elements and novel gene families across ecological guilds.</title>
        <authorList>
            <consortium name="Lawrence Berkeley National Laboratory"/>
            <person name="Harder C.B."/>
            <person name="Miyauchi S."/>
            <person name="Viragh M."/>
            <person name="Kuo A."/>
            <person name="Thoen E."/>
            <person name="Andreopoulos B."/>
            <person name="Lu D."/>
            <person name="Skrede I."/>
            <person name="Drula E."/>
            <person name="Henrissat B."/>
            <person name="Morin E."/>
            <person name="Kohler A."/>
            <person name="Barry K."/>
            <person name="LaButti K."/>
            <person name="Morin E."/>
            <person name="Salamov A."/>
            <person name="Lipzen A."/>
            <person name="Mereny Z."/>
            <person name="Hegedus B."/>
            <person name="Baldrian P."/>
            <person name="Stursova M."/>
            <person name="Weitz H."/>
            <person name="Taylor A."/>
            <person name="Grigoriev I.V."/>
            <person name="Nagy L.G."/>
            <person name="Martin F."/>
            <person name="Kauserud H."/>
        </authorList>
    </citation>
    <scope>NUCLEOTIDE SEQUENCE</scope>
    <source>
        <strain evidence="3">CBHHK002</strain>
    </source>
</reference>
<feature type="signal peptide" evidence="2">
    <location>
        <begin position="1"/>
        <end position="23"/>
    </location>
</feature>
<evidence type="ECO:0000256" key="1">
    <source>
        <dbReference type="SAM" id="MobiDB-lite"/>
    </source>
</evidence>